<proteinExistence type="predicted"/>
<dbReference type="EMBL" id="LR796660">
    <property type="protein sequence ID" value="CAB4157441.1"/>
    <property type="molecule type" value="Genomic_DNA"/>
</dbReference>
<gene>
    <name evidence="1" type="ORF">UFOVP679_23</name>
</gene>
<evidence type="ECO:0000313" key="1">
    <source>
        <dbReference type="EMBL" id="CAB4157441.1"/>
    </source>
</evidence>
<reference evidence="1" key="1">
    <citation type="submission" date="2020-04" db="EMBL/GenBank/DDBJ databases">
        <authorList>
            <person name="Chiriac C."/>
            <person name="Salcher M."/>
            <person name="Ghai R."/>
            <person name="Kavagutti S V."/>
        </authorList>
    </citation>
    <scope>NUCLEOTIDE SEQUENCE</scope>
</reference>
<sequence length="46" mass="5335">MTDHVSRLLPLLRKANAKQAQAIWKESKTLGVMDQLEKAYRMGNRH</sequence>
<name>A0A6J5NJ17_9CAUD</name>
<accession>A0A6J5NJ17</accession>
<organism evidence="1">
    <name type="scientific">uncultured Caudovirales phage</name>
    <dbReference type="NCBI Taxonomy" id="2100421"/>
    <lineage>
        <taxon>Viruses</taxon>
        <taxon>Duplodnaviria</taxon>
        <taxon>Heunggongvirae</taxon>
        <taxon>Uroviricota</taxon>
        <taxon>Caudoviricetes</taxon>
        <taxon>Peduoviridae</taxon>
        <taxon>Maltschvirus</taxon>
        <taxon>Maltschvirus maltsch</taxon>
    </lineage>
</organism>
<protein>
    <submittedName>
        <fullName evidence="1">Uncharacterized protein</fullName>
    </submittedName>
</protein>